<gene>
    <name evidence="2 3" type="primary">LOC107813513</name>
</gene>
<dbReference type="RefSeq" id="XP_016494275.1">
    <property type="nucleotide sequence ID" value="XM_016638789.1"/>
</dbReference>
<reference evidence="2 3" key="1">
    <citation type="submission" date="2025-04" db="UniProtKB">
        <authorList>
            <consortium name="RefSeq"/>
        </authorList>
    </citation>
    <scope>IDENTIFICATION</scope>
</reference>
<sequence>MPKSYFNDCFNSIIKTAETGNKPGRAQLYLATHKKKDGSYVNEEAKEIYVLGKEHPGRVRYLGLESTPSNTFKETNLRLGNIRISSNNVGCSSSGCQERYNQLMNTLKAYMIMKEGSIPEQFSGNFASPPTTPSDEASGPISPTDARRSHGASNPNDNH</sequence>
<evidence type="ECO:0000313" key="2">
    <source>
        <dbReference type="RefSeq" id="XP_016494275.1"/>
    </source>
</evidence>
<evidence type="ECO:0000256" key="1">
    <source>
        <dbReference type="SAM" id="MobiDB-lite"/>
    </source>
</evidence>
<protein>
    <submittedName>
        <fullName evidence="2 3">Uncharacterized protein isoform X1</fullName>
    </submittedName>
</protein>
<dbReference type="RefSeq" id="XP_016494276.1">
    <property type="nucleotide sequence ID" value="XM_016638790.1"/>
</dbReference>
<dbReference type="Pfam" id="PF03004">
    <property type="entry name" value="Transposase_24"/>
    <property type="match status" value="1"/>
</dbReference>
<accession>A0A1S4BZE5</accession>
<name>A0A1S4BZE5_TOBAC</name>
<organism evidence="3">
    <name type="scientific">Nicotiana tabacum</name>
    <name type="common">Common tobacco</name>
    <dbReference type="NCBI Taxonomy" id="4097"/>
    <lineage>
        <taxon>Eukaryota</taxon>
        <taxon>Viridiplantae</taxon>
        <taxon>Streptophyta</taxon>
        <taxon>Embryophyta</taxon>
        <taxon>Tracheophyta</taxon>
        <taxon>Spermatophyta</taxon>
        <taxon>Magnoliopsida</taxon>
        <taxon>eudicotyledons</taxon>
        <taxon>Gunneridae</taxon>
        <taxon>Pentapetalae</taxon>
        <taxon>asterids</taxon>
        <taxon>lamiids</taxon>
        <taxon>Solanales</taxon>
        <taxon>Solanaceae</taxon>
        <taxon>Nicotianoideae</taxon>
        <taxon>Nicotianeae</taxon>
        <taxon>Nicotiana</taxon>
    </lineage>
</organism>
<dbReference type="OrthoDB" id="1296398at2759"/>
<feature type="compositionally biased region" description="Polar residues" evidence="1">
    <location>
        <begin position="121"/>
        <end position="135"/>
    </location>
</feature>
<dbReference type="AlphaFoldDB" id="A0A1S4BZE5"/>
<proteinExistence type="predicted"/>
<feature type="region of interest" description="Disordered" evidence="1">
    <location>
        <begin position="121"/>
        <end position="159"/>
    </location>
</feature>
<dbReference type="PaxDb" id="4097-A0A1S4BZE5"/>
<dbReference type="InterPro" id="IPR004252">
    <property type="entry name" value="Probable_transposase_24"/>
</dbReference>
<evidence type="ECO:0000313" key="3">
    <source>
        <dbReference type="RefSeq" id="XP_016494276.1"/>
    </source>
</evidence>
<dbReference type="KEGG" id="nta:107813513"/>